<dbReference type="OrthoDB" id="20605at10239"/>
<gene>
    <name evidence="1" type="ORF">P2_03</name>
</gene>
<dbReference type="Proteomes" id="UP000223329">
    <property type="component" value="Segment"/>
</dbReference>
<organism evidence="1 2">
    <name type="scientific">Acinetobacter phage vB_ApiP_P2</name>
    <dbReference type="NCBI Taxonomy" id="2016053"/>
    <lineage>
        <taxon>Viruses</taxon>
        <taxon>Duplodnaviria</taxon>
        <taxon>Heunggongvirae</taxon>
        <taxon>Uroviricota</taxon>
        <taxon>Caudoviricetes</taxon>
        <taxon>Autographivirales</taxon>
        <taxon>Autoscriptoviridae</taxon>
        <taxon>Beijerinckvirinae</taxon>
        <taxon>Friunavirus</taxon>
        <taxon>Friunavirus P2</taxon>
    </lineage>
</organism>
<dbReference type="EMBL" id="MF033351">
    <property type="protein sequence ID" value="ASN73513.1"/>
    <property type="molecule type" value="Genomic_DNA"/>
</dbReference>
<accession>A0A221SBX9</accession>
<evidence type="ECO:0000313" key="2">
    <source>
        <dbReference type="Proteomes" id="UP000223329"/>
    </source>
</evidence>
<evidence type="ECO:0000313" key="1">
    <source>
        <dbReference type="EMBL" id="ASN73513.1"/>
    </source>
</evidence>
<keyword evidence="2" id="KW-1185">Reference proteome</keyword>
<reference evidence="1 2" key="1">
    <citation type="submission" date="2017-04" db="EMBL/GenBank/DDBJ databases">
        <title>Sensitivity acquisition of phages to Acinetobacter calcoaceticus-baumannii complex species through exchange of pectate lyase domains.</title>
        <authorList>
            <person name="Oliveira H."/>
            <person name="Rita A."/>
            <person name="Konstantinidis N."/>
            <person name="Dotsch A."/>
            <person name="Ferreira A."/>
            <person name="Akturk E."/>
            <person name="Nemec A."/>
            <person name="Sillankorva S."/>
            <person name="Shneider M."/>
            <person name="Azeredo J."/>
        </authorList>
    </citation>
    <scope>NUCLEOTIDE SEQUENCE [LARGE SCALE GENOMIC DNA]</scope>
</reference>
<sequence length="83" mass="9888">MSKEIKLRKITKEDLVEGAVLYNSEEYLQRFPEAKEVNTVDIADPDMEDMFGYGEIYFKEEHTDGCLCYTFDYAIRWFLIEDK</sequence>
<proteinExistence type="predicted"/>
<name>A0A221SBX9_9CAUD</name>
<protein>
    <submittedName>
        <fullName evidence="1">Uncharacterized protein</fullName>
    </submittedName>
</protein>